<accession>E6MJL5</accession>
<dbReference type="STRING" id="887929.HMP0721_2200"/>
<reference evidence="1 2" key="1">
    <citation type="submission" date="2010-12" db="EMBL/GenBank/DDBJ databases">
        <authorList>
            <person name="Muzny D."/>
            <person name="Qin X."/>
            <person name="Deng J."/>
            <person name="Jiang H."/>
            <person name="Liu Y."/>
            <person name="Qu J."/>
            <person name="Song X.-Z."/>
            <person name="Zhang L."/>
            <person name="Thornton R."/>
            <person name="Coyle M."/>
            <person name="Francisco L."/>
            <person name="Jackson L."/>
            <person name="Javaid M."/>
            <person name="Korchina V."/>
            <person name="Kovar C."/>
            <person name="Mata R."/>
            <person name="Mathew T."/>
            <person name="Ngo R."/>
            <person name="Nguyen L."/>
            <person name="Nguyen N."/>
            <person name="Okwuonu G."/>
            <person name="Ongeri F."/>
            <person name="Pham C."/>
            <person name="Simmons D."/>
            <person name="Wilczek-Boney K."/>
            <person name="Hale W."/>
            <person name="Jakkamsetti A."/>
            <person name="Pham P."/>
            <person name="Ruth R."/>
            <person name="San Lucas F."/>
            <person name="Warren J."/>
            <person name="Zhang J."/>
            <person name="Zhao Z."/>
            <person name="Zhou C."/>
            <person name="Zhu D."/>
            <person name="Lee S."/>
            <person name="Bess C."/>
            <person name="Blankenburg K."/>
            <person name="Forbes L."/>
            <person name="Fu Q."/>
            <person name="Gubbala S."/>
            <person name="Hirani K."/>
            <person name="Jayaseelan J.C."/>
            <person name="Lara F."/>
            <person name="Munidasa M."/>
            <person name="Palculict T."/>
            <person name="Patil S."/>
            <person name="Pu L.-L."/>
            <person name="Saada N."/>
            <person name="Tang L."/>
            <person name="Weissenberger G."/>
            <person name="Zhu Y."/>
            <person name="Hemphill L."/>
            <person name="Shang Y."/>
            <person name="Youmans B."/>
            <person name="Ayvaz T."/>
            <person name="Ross M."/>
            <person name="Santibanez J."/>
            <person name="Aqrawi P."/>
            <person name="Gross S."/>
            <person name="Joshi V."/>
            <person name="Fowler G."/>
            <person name="Nazareth L."/>
            <person name="Reid J."/>
            <person name="Worley K."/>
            <person name="Petrosino J."/>
            <person name="Highlander S."/>
            <person name="Gibbs R."/>
        </authorList>
    </citation>
    <scope>NUCLEOTIDE SEQUENCE [LARGE SCALE GENOMIC DNA]</scope>
    <source>
        <strain evidence="1 2">ATCC 23263</strain>
    </source>
</reference>
<dbReference type="SUPFAM" id="SSF56784">
    <property type="entry name" value="HAD-like"/>
    <property type="match status" value="1"/>
</dbReference>
<proteinExistence type="predicted"/>
<dbReference type="PANTHER" id="PTHR18901:SF38">
    <property type="entry name" value="PSEUDOURIDINE-5'-PHOSPHATASE"/>
    <property type="match status" value="1"/>
</dbReference>
<name>E6MJL5_9FIRM</name>
<gene>
    <name evidence="1" type="ORF">HMP0721_2200</name>
</gene>
<dbReference type="eggNOG" id="COG0637">
    <property type="taxonomic scope" value="Bacteria"/>
</dbReference>
<dbReference type="SFLD" id="SFLDS00003">
    <property type="entry name" value="Haloacid_Dehalogenase"/>
    <property type="match status" value="1"/>
</dbReference>
<keyword evidence="1" id="KW-0378">Hydrolase</keyword>
<dbReference type="SFLD" id="SFLDG01129">
    <property type="entry name" value="C1.5:_HAD__Beta-PGM__Phosphata"/>
    <property type="match status" value="1"/>
</dbReference>
<dbReference type="EMBL" id="AEQN01000028">
    <property type="protein sequence ID" value="EFV00751.1"/>
    <property type="molecule type" value="Genomic_DNA"/>
</dbReference>
<organism evidence="1 2">
    <name type="scientific">Pseudoramibacter alactolyticus ATCC 23263</name>
    <dbReference type="NCBI Taxonomy" id="887929"/>
    <lineage>
        <taxon>Bacteria</taxon>
        <taxon>Bacillati</taxon>
        <taxon>Bacillota</taxon>
        <taxon>Clostridia</taxon>
        <taxon>Eubacteriales</taxon>
        <taxon>Eubacteriaceae</taxon>
        <taxon>Pseudoramibacter</taxon>
    </lineage>
</organism>
<dbReference type="InterPro" id="IPR036412">
    <property type="entry name" value="HAD-like_sf"/>
</dbReference>
<dbReference type="Proteomes" id="UP000004754">
    <property type="component" value="Unassembled WGS sequence"/>
</dbReference>
<dbReference type="GO" id="GO:0016787">
    <property type="term" value="F:hydrolase activity"/>
    <property type="evidence" value="ECO:0007669"/>
    <property type="project" value="UniProtKB-KW"/>
</dbReference>
<keyword evidence="2" id="KW-1185">Reference proteome</keyword>
<comment type="caution">
    <text evidence="1">The sequence shown here is derived from an EMBL/GenBank/DDBJ whole genome shotgun (WGS) entry which is preliminary data.</text>
</comment>
<dbReference type="PRINTS" id="PR00413">
    <property type="entry name" value="HADHALOGNASE"/>
</dbReference>
<dbReference type="HOGENOM" id="CLU_045011_13_3_9"/>
<dbReference type="CDD" id="cd07505">
    <property type="entry name" value="HAD_BPGM-like"/>
    <property type="match status" value="1"/>
</dbReference>
<dbReference type="PANTHER" id="PTHR18901">
    <property type="entry name" value="2-DEOXYGLUCOSE-6-PHOSPHATE PHOSPHATASE 2"/>
    <property type="match status" value="1"/>
</dbReference>
<dbReference type="InterPro" id="IPR006439">
    <property type="entry name" value="HAD-SF_hydro_IA"/>
</dbReference>
<dbReference type="InterPro" id="IPR023198">
    <property type="entry name" value="PGP-like_dom2"/>
</dbReference>
<dbReference type="InterPro" id="IPR041492">
    <property type="entry name" value="HAD_2"/>
</dbReference>
<evidence type="ECO:0000313" key="1">
    <source>
        <dbReference type="EMBL" id="EFV00751.1"/>
    </source>
</evidence>
<sequence>MSFPKKFDKIKRKYDGNDKGDTMIKGVIFDMDGLMFDTESLTVAAFQRGMLKEGLDPLPDHAFAHLFGRKLSEVVAFFETATHDHAAAERITAERERYIEQALAGGFFNQKPGLVALLDYLRAEGLPHIVASSSPRWQIERNLKATHIDDYFEQIFSSEQVARAKPAPDVFLGAAAAMGVSPGNCLVLEDSINGIQAAAAGGMIPVMIPDLRQPDAETRGMAAAVFNNLEQVIPWIALQNKAKYQQEELDGAQ</sequence>
<evidence type="ECO:0000313" key="2">
    <source>
        <dbReference type="Proteomes" id="UP000004754"/>
    </source>
</evidence>
<protein>
    <submittedName>
        <fullName evidence="1">HAD hydrolase, family IA, variant 3</fullName>
    </submittedName>
</protein>
<dbReference type="AlphaFoldDB" id="E6MJL5"/>
<dbReference type="NCBIfam" id="TIGR01549">
    <property type="entry name" value="HAD-SF-IA-v1"/>
    <property type="match status" value="1"/>
</dbReference>
<dbReference type="Gene3D" id="1.10.150.240">
    <property type="entry name" value="Putative phosphatase, domain 2"/>
    <property type="match status" value="1"/>
</dbReference>
<dbReference type="NCBIfam" id="TIGR01509">
    <property type="entry name" value="HAD-SF-IA-v3"/>
    <property type="match status" value="1"/>
</dbReference>
<dbReference type="InterPro" id="IPR023214">
    <property type="entry name" value="HAD_sf"/>
</dbReference>
<dbReference type="SFLD" id="SFLDG01135">
    <property type="entry name" value="C1.5.6:_HAD__Beta-PGM__Phospha"/>
    <property type="match status" value="1"/>
</dbReference>
<dbReference type="Pfam" id="PF13419">
    <property type="entry name" value="HAD_2"/>
    <property type="match status" value="1"/>
</dbReference>
<dbReference type="Gene3D" id="3.40.50.1000">
    <property type="entry name" value="HAD superfamily/HAD-like"/>
    <property type="match status" value="1"/>
</dbReference>